<dbReference type="Proteomes" id="UP000309128">
    <property type="component" value="Unassembled WGS sequence"/>
</dbReference>
<accession>A0A5S4GCH8</accession>
<dbReference type="AlphaFoldDB" id="A0A5S4GCH8"/>
<dbReference type="Pfam" id="PF02897">
    <property type="entry name" value="Peptidase_S9_N"/>
    <property type="match status" value="1"/>
</dbReference>
<reference evidence="2 3" key="1">
    <citation type="submission" date="2019-05" db="EMBL/GenBank/DDBJ databases">
        <title>Draft genome sequence of Nonomuraea turkmeniaca DSM 43926.</title>
        <authorList>
            <person name="Saricaoglu S."/>
            <person name="Isik K."/>
        </authorList>
    </citation>
    <scope>NUCLEOTIDE SEQUENCE [LARGE SCALE GENOMIC DNA]</scope>
    <source>
        <strain evidence="2 3">DSM 43926</strain>
    </source>
</reference>
<dbReference type="InterPro" id="IPR029058">
    <property type="entry name" value="AB_hydrolase_fold"/>
</dbReference>
<evidence type="ECO:0000313" key="2">
    <source>
        <dbReference type="EMBL" id="TMR23740.1"/>
    </source>
</evidence>
<gene>
    <name evidence="2" type="ORF">ETD86_07030</name>
</gene>
<name>A0A5S4GCH8_9ACTN</name>
<comment type="caution">
    <text evidence="2">The sequence shown here is derived from an EMBL/GenBank/DDBJ whole genome shotgun (WGS) entry which is preliminary data.</text>
</comment>
<protein>
    <recommendedName>
        <fullName evidence="1">Peptidase S9A N-terminal domain-containing protein</fullName>
    </recommendedName>
</protein>
<sequence>MIMRMSDISGPPIARVDVVRDVHHGITLDDAYRWMEADGEEFHRWLDGQASHAREQLDTLPRREELLTRTRELGGALPQYSDFTLAGDRIFYLAREPGASRCRILVHITGKFPADGISPRKGRPPGRTVRTGV</sequence>
<dbReference type="Gene3D" id="3.40.50.1820">
    <property type="entry name" value="alpha/beta hydrolase"/>
    <property type="match status" value="1"/>
</dbReference>
<proteinExistence type="predicted"/>
<dbReference type="Gene3D" id="2.130.10.120">
    <property type="entry name" value="Prolyl oligopeptidase, N-terminal domain"/>
    <property type="match status" value="1"/>
</dbReference>
<dbReference type="OrthoDB" id="9801421at2"/>
<evidence type="ECO:0000259" key="1">
    <source>
        <dbReference type="Pfam" id="PF02897"/>
    </source>
</evidence>
<organism evidence="2 3">
    <name type="scientific">Nonomuraea turkmeniaca</name>
    <dbReference type="NCBI Taxonomy" id="103838"/>
    <lineage>
        <taxon>Bacteria</taxon>
        <taxon>Bacillati</taxon>
        <taxon>Actinomycetota</taxon>
        <taxon>Actinomycetes</taxon>
        <taxon>Streptosporangiales</taxon>
        <taxon>Streptosporangiaceae</taxon>
        <taxon>Nonomuraea</taxon>
    </lineage>
</organism>
<dbReference type="GO" id="GO:0004252">
    <property type="term" value="F:serine-type endopeptidase activity"/>
    <property type="evidence" value="ECO:0007669"/>
    <property type="project" value="InterPro"/>
</dbReference>
<keyword evidence="3" id="KW-1185">Reference proteome</keyword>
<evidence type="ECO:0000313" key="3">
    <source>
        <dbReference type="Proteomes" id="UP000309128"/>
    </source>
</evidence>
<dbReference type="EMBL" id="VCKY01000016">
    <property type="protein sequence ID" value="TMR23740.1"/>
    <property type="molecule type" value="Genomic_DNA"/>
</dbReference>
<dbReference type="InterPro" id="IPR023302">
    <property type="entry name" value="Pept_S9A_N"/>
</dbReference>
<feature type="domain" description="Peptidase S9A N-terminal" evidence="1">
    <location>
        <begin position="11"/>
        <end position="98"/>
    </location>
</feature>
<dbReference type="SUPFAM" id="SSF50993">
    <property type="entry name" value="Peptidase/esterase 'gauge' domain"/>
    <property type="match status" value="1"/>
</dbReference>